<dbReference type="Gene3D" id="3.40.109.10">
    <property type="entry name" value="NADH Oxidase"/>
    <property type="match status" value="1"/>
</dbReference>
<protein>
    <submittedName>
        <fullName evidence="2">Nitroreductase family protein</fullName>
    </submittedName>
</protein>
<evidence type="ECO:0000259" key="1">
    <source>
        <dbReference type="Pfam" id="PF00881"/>
    </source>
</evidence>
<dbReference type="Pfam" id="PF00881">
    <property type="entry name" value="Nitroreductase"/>
    <property type="match status" value="2"/>
</dbReference>
<gene>
    <name evidence="2" type="ORF">K8I29_04690</name>
</gene>
<name>A0A953JB93_9BACT</name>
<organism evidence="2 3">
    <name type="scientific">Candidatus Nitrobium versatile</name>
    <dbReference type="NCBI Taxonomy" id="2884831"/>
    <lineage>
        <taxon>Bacteria</taxon>
        <taxon>Pseudomonadati</taxon>
        <taxon>Nitrospirota</taxon>
        <taxon>Nitrospiria</taxon>
        <taxon>Nitrospirales</taxon>
        <taxon>Nitrospiraceae</taxon>
        <taxon>Candidatus Nitrobium</taxon>
    </lineage>
</organism>
<dbReference type="GO" id="GO:0016491">
    <property type="term" value="F:oxidoreductase activity"/>
    <property type="evidence" value="ECO:0007669"/>
    <property type="project" value="InterPro"/>
</dbReference>
<dbReference type="CDD" id="cd02150">
    <property type="entry name" value="nitroreductase"/>
    <property type="match status" value="1"/>
</dbReference>
<evidence type="ECO:0000313" key="2">
    <source>
        <dbReference type="EMBL" id="MBZ0155500.1"/>
    </source>
</evidence>
<dbReference type="InterPro" id="IPR029479">
    <property type="entry name" value="Nitroreductase"/>
</dbReference>
<dbReference type="InterPro" id="IPR050627">
    <property type="entry name" value="Nitroreductase/BluB"/>
</dbReference>
<reference evidence="2" key="2">
    <citation type="submission" date="2021-08" db="EMBL/GenBank/DDBJ databases">
        <authorList>
            <person name="Dalcin Martins P."/>
        </authorList>
    </citation>
    <scope>NUCLEOTIDE SEQUENCE</scope>
    <source>
        <strain evidence="2">MAG_39</strain>
    </source>
</reference>
<reference evidence="2" key="1">
    <citation type="journal article" date="2021" name="bioRxiv">
        <title>Unraveling nitrogen, sulfur and carbon metabolic pathways and microbial community transcriptional responses to substrate deprivation and toxicity stresses in a bioreactor mimicking anoxic brackish coastal sediment conditions.</title>
        <authorList>
            <person name="Martins P.D."/>
            <person name="Echeveste M.J."/>
            <person name="Arshad A."/>
            <person name="Kurth J."/>
            <person name="Ouboter H."/>
            <person name="Jetten M.S.M."/>
            <person name="Welte C.U."/>
        </authorList>
    </citation>
    <scope>NUCLEOTIDE SEQUENCE</scope>
    <source>
        <strain evidence="2">MAG_39</strain>
    </source>
</reference>
<sequence>MENETLMTICSRRGIRSFTGEAVSREDLMKIFKAGMAAPSAVNTQPRSFVVVTKREVLDELCATLPYANMLDRAGAAIVVCGIPDKDEIYSRKYWVIDCSAATENILLACYALGLGAVWTAVYVDEERIRNVRKILNVPETISPLNVIPVGVPKEKGAPINKFREDNIHWERW</sequence>
<dbReference type="EMBL" id="JAIOIV010000034">
    <property type="protein sequence ID" value="MBZ0155500.1"/>
    <property type="molecule type" value="Genomic_DNA"/>
</dbReference>
<dbReference type="SUPFAM" id="SSF55469">
    <property type="entry name" value="FMN-dependent nitroreductase-like"/>
    <property type="match status" value="1"/>
</dbReference>
<dbReference type="Proteomes" id="UP000705867">
    <property type="component" value="Unassembled WGS sequence"/>
</dbReference>
<feature type="domain" description="Nitroreductase" evidence="1">
    <location>
        <begin position="11"/>
        <end position="61"/>
    </location>
</feature>
<evidence type="ECO:0000313" key="3">
    <source>
        <dbReference type="Proteomes" id="UP000705867"/>
    </source>
</evidence>
<comment type="caution">
    <text evidence="2">The sequence shown here is derived from an EMBL/GenBank/DDBJ whole genome shotgun (WGS) entry which is preliminary data.</text>
</comment>
<dbReference type="InterPro" id="IPR000415">
    <property type="entry name" value="Nitroreductase-like"/>
</dbReference>
<feature type="domain" description="Nitroreductase" evidence="1">
    <location>
        <begin position="65"/>
        <end position="151"/>
    </location>
</feature>
<accession>A0A953JB93</accession>
<dbReference type="PANTHER" id="PTHR23026">
    <property type="entry name" value="NADPH NITROREDUCTASE"/>
    <property type="match status" value="1"/>
</dbReference>
<dbReference type="PANTHER" id="PTHR23026:SF123">
    <property type="entry name" value="NAD(P)H NITROREDUCTASE RV3131-RELATED"/>
    <property type="match status" value="1"/>
</dbReference>
<dbReference type="AlphaFoldDB" id="A0A953JB93"/>
<proteinExistence type="predicted"/>